<dbReference type="AlphaFoldDB" id="A0AA40THD5"/>
<dbReference type="EMBL" id="LJEB01000349">
    <property type="protein sequence ID" value="KPR45914.1"/>
    <property type="molecule type" value="Genomic_DNA"/>
</dbReference>
<gene>
    <name evidence="1" type="ORF">AN672_29550</name>
</gene>
<name>A0AA40THD5_CITFR</name>
<reference evidence="1 2" key="2">
    <citation type="journal article" date="2017" name="PLoS ONE">
        <title>Genomic and phenotypic characterisation of fluoroquinolone resistance mechanisms in Enterobacteriaceae in Durban, South Africa.</title>
        <authorList>
            <person name="Osei Sekyere J."/>
            <person name="Amoako D.G."/>
        </authorList>
    </citation>
    <scope>NUCLEOTIDE SEQUENCE [LARGE SCALE GENOMIC DNA]</scope>
    <source>
        <strain evidence="1 2">ST62:944112508</strain>
    </source>
</reference>
<sequence>MISLGCGRAGTLAAPPCFRVPNLQVIAMNYRWTTCKGTKTGWNGQHNWQKQIIRKLATGFTMTLSNCQRRYARGRI</sequence>
<organism evidence="1 2">
    <name type="scientific">Citrobacter freundii</name>
    <dbReference type="NCBI Taxonomy" id="546"/>
    <lineage>
        <taxon>Bacteria</taxon>
        <taxon>Pseudomonadati</taxon>
        <taxon>Pseudomonadota</taxon>
        <taxon>Gammaproteobacteria</taxon>
        <taxon>Enterobacterales</taxon>
        <taxon>Enterobacteriaceae</taxon>
        <taxon>Citrobacter</taxon>
        <taxon>Citrobacter freundii complex</taxon>
    </lineage>
</organism>
<comment type="caution">
    <text evidence="1">The sequence shown here is derived from an EMBL/GenBank/DDBJ whole genome shotgun (WGS) entry which is preliminary data.</text>
</comment>
<proteinExistence type="predicted"/>
<feature type="non-terminal residue" evidence="1">
    <location>
        <position position="76"/>
    </location>
</feature>
<dbReference type="Proteomes" id="UP000050520">
    <property type="component" value="Unassembled WGS sequence"/>
</dbReference>
<protein>
    <submittedName>
        <fullName evidence="1">Uncharacterized protein</fullName>
    </submittedName>
</protein>
<accession>A0AA40THD5</accession>
<evidence type="ECO:0000313" key="2">
    <source>
        <dbReference type="Proteomes" id="UP000050520"/>
    </source>
</evidence>
<evidence type="ECO:0000313" key="1">
    <source>
        <dbReference type="EMBL" id="KPR45914.1"/>
    </source>
</evidence>
<reference evidence="2" key="1">
    <citation type="submission" date="2015-09" db="EMBL/GenBank/DDBJ databases">
        <title>Prevalence of NDMs in South Africa.</title>
        <authorList>
            <person name="Osei Sekyere J."/>
            <person name="Govinden U."/>
            <person name="Essack S."/>
            <person name="Haldorsen B."/>
            <person name="Samuelsen O."/>
            <person name="Aasnaes B."/>
            <person name="Sundsfjord A."/>
        </authorList>
    </citation>
    <scope>NUCLEOTIDE SEQUENCE [LARGE SCALE GENOMIC DNA]</scope>
    <source>
        <strain evidence="2">ST62:944112508</strain>
    </source>
</reference>